<dbReference type="InterPro" id="IPR020449">
    <property type="entry name" value="Tscrpt_reg_AraC-type_HTH"/>
</dbReference>
<feature type="domain" description="HTH araC/xylS-type" evidence="11">
    <location>
        <begin position="398"/>
        <end position="497"/>
    </location>
</feature>
<organism evidence="13 14">
    <name type="scientific">Massiliimalia timonensis</name>
    <dbReference type="NCBI Taxonomy" id="1987501"/>
    <lineage>
        <taxon>Bacteria</taxon>
        <taxon>Bacillati</taxon>
        <taxon>Bacillota</taxon>
        <taxon>Clostridia</taxon>
        <taxon>Eubacteriales</taxon>
        <taxon>Oscillospiraceae</taxon>
        <taxon>Massiliimalia</taxon>
    </lineage>
</organism>
<evidence type="ECO:0000256" key="6">
    <source>
        <dbReference type="ARBA" id="ARBA00023015"/>
    </source>
</evidence>
<dbReference type="SUPFAM" id="SSF52172">
    <property type="entry name" value="CheY-like"/>
    <property type="match status" value="1"/>
</dbReference>
<evidence type="ECO:0000256" key="2">
    <source>
        <dbReference type="ARBA" id="ARBA00018672"/>
    </source>
</evidence>
<dbReference type="Proteomes" id="UP000632659">
    <property type="component" value="Unassembled WGS sequence"/>
</dbReference>
<dbReference type="InterPro" id="IPR011006">
    <property type="entry name" value="CheY-like_superfamily"/>
</dbReference>
<comment type="function">
    <text evidence="9">May play the central regulatory role in sporulation. It may be an element of the effector pathway responsible for the activation of sporulation genes in response to nutritional stress. Spo0A may act in concert with spo0H (a sigma factor) to control the expression of some genes that are critical to the sporulation process.</text>
</comment>
<dbReference type="PANTHER" id="PTHR42713">
    <property type="entry name" value="HISTIDINE KINASE-RELATED"/>
    <property type="match status" value="1"/>
</dbReference>
<dbReference type="SUPFAM" id="SSF46689">
    <property type="entry name" value="Homeodomain-like"/>
    <property type="match status" value="2"/>
</dbReference>
<evidence type="ECO:0000256" key="8">
    <source>
        <dbReference type="ARBA" id="ARBA00023163"/>
    </source>
</evidence>
<dbReference type="PROSITE" id="PS50110">
    <property type="entry name" value="RESPONSE_REGULATORY"/>
    <property type="match status" value="1"/>
</dbReference>
<dbReference type="PROSITE" id="PS01124">
    <property type="entry name" value="HTH_ARAC_FAMILY_2"/>
    <property type="match status" value="1"/>
</dbReference>
<evidence type="ECO:0000256" key="5">
    <source>
        <dbReference type="ARBA" id="ARBA00023012"/>
    </source>
</evidence>
<proteinExistence type="predicted"/>
<keyword evidence="3" id="KW-0963">Cytoplasm</keyword>
<feature type="modified residue" description="4-aspartylphosphate" evidence="10">
    <location>
        <position position="55"/>
    </location>
</feature>
<dbReference type="Gene3D" id="1.10.10.60">
    <property type="entry name" value="Homeodomain-like"/>
    <property type="match status" value="2"/>
</dbReference>
<protein>
    <recommendedName>
        <fullName evidence="2">Stage 0 sporulation protein A homolog</fullName>
    </recommendedName>
</protein>
<evidence type="ECO:0000313" key="14">
    <source>
        <dbReference type="Proteomes" id="UP000632659"/>
    </source>
</evidence>
<accession>A0A8J6P7W5</accession>
<keyword evidence="7" id="KW-0238">DNA-binding</keyword>
<evidence type="ECO:0000259" key="12">
    <source>
        <dbReference type="PROSITE" id="PS50110"/>
    </source>
</evidence>
<dbReference type="GO" id="GO:0000160">
    <property type="term" value="P:phosphorelay signal transduction system"/>
    <property type="evidence" value="ECO:0007669"/>
    <property type="project" value="UniProtKB-KW"/>
</dbReference>
<evidence type="ECO:0000256" key="10">
    <source>
        <dbReference type="PROSITE-ProRule" id="PRU00169"/>
    </source>
</evidence>
<feature type="domain" description="Response regulatory" evidence="12">
    <location>
        <begin position="3"/>
        <end position="120"/>
    </location>
</feature>
<dbReference type="InterPro" id="IPR009057">
    <property type="entry name" value="Homeodomain-like_sf"/>
</dbReference>
<dbReference type="AlphaFoldDB" id="A0A8J6P7W5"/>
<evidence type="ECO:0000259" key="11">
    <source>
        <dbReference type="PROSITE" id="PS01124"/>
    </source>
</evidence>
<dbReference type="SMART" id="SM00448">
    <property type="entry name" value="REC"/>
    <property type="match status" value="1"/>
</dbReference>
<dbReference type="GO" id="GO:0043565">
    <property type="term" value="F:sequence-specific DNA binding"/>
    <property type="evidence" value="ECO:0007669"/>
    <property type="project" value="InterPro"/>
</dbReference>
<name>A0A8J6P7W5_9FIRM</name>
<dbReference type="PROSITE" id="PS00041">
    <property type="entry name" value="HTH_ARAC_FAMILY_1"/>
    <property type="match status" value="1"/>
</dbReference>
<evidence type="ECO:0000256" key="3">
    <source>
        <dbReference type="ARBA" id="ARBA00022490"/>
    </source>
</evidence>
<comment type="subcellular location">
    <subcellularLocation>
        <location evidence="1">Cytoplasm</location>
    </subcellularLocation>
</comment>
<reference evidence="13" key="1">
    <citation type="submission" date="2020-08" db="EMBL/GenBank/DDBJ databases">
        <title>Genome public.</title>
        <authorList>
            <person name="Liu C."/>
            <person name="Sun Q."/>
        </authorList>
    </citation>
    <scope>NUCLEOTIDE SEQUENCE</scope>
    <source>
        <strain evidence="13">NSJ-15</strain>
    </source>
</reference>
<dbReference type="PRINTS" id="PR00032">
    <property type="entry name" value="HTHARAC"/>
</dbReference>
<evidence type="ECO:0000256" key="1">
    <source>
        <dbReference type="ARBA" id="ARBA00004496"/>
    </source>
</evidence>
<dbReference type="InterPro" id="IPR051552">
    <property type="entry name" value="HptR"/>
</dbReference>
<keyword evidence="4 10" id="KW-0597">Phosphoprotein</keyword>
<dbReference type="InterPro" id="IPR001789">
    <property type="entry name" value="Sig_transdc_resp-reg_receiver"/>
</dbReference>
<dbReference type="PANTHER" id="PTHR42713:SF3">
    <property type="entry name" value="TRANSCRIPTIONAL REGULATORY PROTEIN HPTR"/>
    <property type="match status" value="1"/>
</dbReference>
<comment type="caution">
    <text evidence="13">The sequence shown here is derived from an EMBL/GenBank/DDBJ whole genome shotgun (WGS) entry which is preliminary data.</text>
</comment>
<dbReference type="InterPro" id="IPR018060">
    <property type="entry name" value="HTH_AraC"/>
</dbReference>
<keyword evidence="8" id="KW-0804">Transcription</keyword>
<keyword evidence="6" id="KW-0805">Transcription regulation</keyword>
<gene>
    <name evidence="13" type="ORF">H8702_08385</name>
</gene>
<evidence type="ECO:0000313" key="13">
    <source>
        <dbReference type="EMBL" id="MBC8611130.1"/>
    </source>
</evidence>
<dbReference type="Gene3D" id="3.40.50.2300">
    <property type="match status" value="1"/>
</dbReference>
<sequence>MARFVIIDDEYYFRQSLKVILSETELDIECVGEANNGEAGLSLISQASPDFAIVDINMPVLGGLEMIQQYVQTGASCHFILLTGYAEFAYAKQAVGIGVDDYILKPVDPEELVEAIQRTLQAIEAQNSVQQKMNRMQRNILFQNLFLCWNETEVSRCQSITNHWHFPVYRCIILCYSQRDQAFIQDNIAEKCIHTNIEDLIIEKFSYYPDKLCYLLNYSTEKAFHALTEHIASVIRHINCKIGIGAAYKNLSEFHHSYYQAMISANYLGNEKITLYHDTLEAKGSQEIASKFCPQLTLAVTSGDAQKTTHLFEELEKECARLQLGYYDFLMLYIPVYHSMTALIRKHHLEQEAGSFTKFHEQLGQIRPVKELLDSLKETGEKLCQMFCTAETHNGYISQILEYIHEHYRESNLSVALLASHFSLNYGYLCTMFKKHVGTTINNYITELRLEQAKSALDAGNTSISQAASSVGYTDPSYFCKCFKKKYGSSPQQYITALSKTYGSFQH</sequence>
<evidence type="ECO:0000256" key="9">
    <source>
        <dbReference type="ARBA" id="ARBA00024867"/>
    </source>
</evidence>
<dbReference type="Pfam" id="PF12833">
    <property type="entry name" value="HTH_18"/>
    <property type="match status" value="1"/>
</dbReference>
<evidence type="ECO:0000256" key="7">
    <source>
        <dbReference type="ARBA" id="ARBA00023125"/>
    </source>
</evidence>
<dbReference type="Pfam" id="PF00072">
    <property type="entry name" value="Response_reg"/>
    <property type="match status" value="1"/>
</dbReference>
<dbReference type="SMART" id="SM00342">
    <property type="entry name" value="HTH_ARAC"/>
    <property type="match status" value="1"/>
</dbReference>
<evidence type="ECO:0000256" key="4">
    <source>
        <dbReference type="ARBA" id="ARBA00022553"/>
    </source>
</evidence>
<dbReference type="GO" id="GO:0005737">
    <property type="term" value="C:cytoplasm"/>
    <property type="evidence" value="ECO:0007669"/>
    <property type="project" value="UniProtKB-SubCell"/>
</dbReference>
<keyword evidence="14" id="KW-1185">Reference proteome</keyword>
<dbReference type="RefSeq" id="WP_187536543.1">
    <property type="nucleotide sequence ID" value="NZ_JACRTL010000004.1"/>
</dbReference>
<dbReference type="EMBL" id="JACRTL010000004">
    <property type="protein sequence ID" value="MBC8611130.1"/>
    <property type="molecule type" value="Genomic_DNA"/>
</dbReference>
<dbReference type="GO" id="GO:0003700">
    <property type="term" value="F:DNA-binding transcription factor activity"/>
    <property type="evidence" value="ECO:0007669"/>
    <property type="project" value="InterPro"/>
</dbReference>
<keyword evidence="5" id="KW-0902">Two-component regulatory system</keyword>
<dbReference type="InterPro" id="IPR018062">
    <property type="entry name" value="HTH_AraC-typ_CS"/>
</dbReference>
<dbReference type="CDD" id="cd17536">
    <property type="entry name" value="REC_YesN-like"/>
    <property type="match status" value="1"/>
</dbReference>